<dbReference type="FunFam" id="3.40.50.720:FF:000084">
    <property type="entry name" value="Short-chain dehydrogenase reductase"/>
    <property type="match status" value="1"/>
</dbReference>
<sequence length="293" mass="30386">MAPAAIDDLPPPTVQETATEAAPVDAPAPAYDPARPLAGKVALVTGAGRGIGKGIALELGRRGANVVVNYGSSSKAAEEVVGELAKLGSKSVAMQADISNPASVVDLFDRAIAHYGHIDIVVSNSGMEVWCPEVDVTEELFNKVFNLNCRGQFFVAQQALKNCSRGGRLILTSSVAANLGGIPNHALYAGSKAAVEGFTRAFAVDCGEKGMTVNAIAPGGIKTDMFDENAWHYAPNGYKGMPMEIIDKGIASACPLKRIGTPADIGKAVYALCSDEGEWINGQIIKLSGGSAI</sequence>
<dbReference type="Proteomes" id="UP001174694">
    <property type="component" value="Unassembled WGS sequence"/>
</dbReference>
<dbReference type="PANTHER" id="PTHR43639:SF1">
    <property type="entry name" value="SHORT-CHAIN DEHYDROGENASE_REDUCTASE FAMILY PROTEIN"/>
    <property type="match status" value="1"/>
</dbReference>
<dbReference type="InterPro" id="IPR036291">
    <property type="entry name" value="NAD(P)-bd_dom_sf"/>
</dbReference>
<keyword evidence="7" id="KW-1185">Reference proteome</keyword>
<feature type="domain" description="Ketoreductase" evidence="5">
    <location>
        <begin position="40"/>
        <end position="224"/>
    </location>
</feature>
<feature type="region of interest" description="Disordered" evidence="4">
    <location>
        <begin position="1"/>
        <end position="30"/>
    </location>
</feature>
<proteinExistence type="inferred from homology"/>
<dbReference type="Pfam" id="PF13561">
    <property type="entry name" value="adh_short_C2"/>
    <property type="match status" value="1"/>
</dbReference>
<dbReference type="PRINTS" id="PR00080">
    <property type="entry name" value="SDRFAMILY"/>
</dbReference>
<gene>
    <name evidence="6" type="ORF">NKR23_g1410</name>
</gene>
<reference evidence="6" key="1">
    <citation type="submission" date="2022-07" db="EMBL/GenBank/DDBJ databases">
        <title>Fungi with potential for degradation of polypropylene.</title>
        <authorList>
            <person name="Gostincar C."/>
        </authorList>
    </citation>
    <scope>NUCLEOTIDE SEQUENCE</scope>
    <source>
        <strain evidence="6">EXF-13308</strain>
    </source>
</reference>
<dbReference type="GO" id="GO:0016491">
    <property type="term" value="F:oxidoreductase activity"/>
    <property type="evidence" value="ECO:0007669"/>
    <property type="project" value="UniProtKB-KW"/>
</dbReference>
<keyword evidence="3" id="KW-0560">Oxidoreductase</keyword>
<evidence type="ECO:0000313" key="6">
    <source>
        <dbReference type="EMBL" id="KAJ9156685.1"/>
    </source>
</evidence>
<dbReference type="InterPro" id="IPR020904">
    <property type="entry name" value="Sc_DH/Rdtase_CS"/>
</dbReference>
<evidence type="ECO:0000313" key="7">
    <source>
        <dbReference type="Proteomes" id="UP001174694"/>
    </source>
</evidence>
<dbReference type="InterPro" id="IPR057326">
    <property type="entry name" value="KR_dom"/>
</dbReference>
<dbReference type="PRINTS" id="PR00081">
    <property type="entry name" value="GDHRDH"/>
</dbReference>
<keyword evidence="2" id="KW-0521">NADP</keyword>
<dbReference type="InterPro" id="IPR002347">
    <property type="entry name" value="SDR_fam"/>
</dbReference>
<accession>A0AA38VZY1</accession>
<dbReference type="Gene3D" id="3.40.50.720">
    <property type="entry name" value="NAD(P)-binding Rossmann-like Domain"/>
    <property type="match status" value="1"/>
</dbReference>
<evidence type="ECO:0000256" key="1">
    <source>
        <dbReference type="ARBA" id="ARBA00006484"/>
    </source>
</evidence>
<evidence type="ECO:0000259" key="5">
    <source>
        <dbReference type="SMART" id="SM00822"/>
    </source>
</evidence>
<dbReference type="PANTHER" id="PTHR43639">
    <property type="entry name" value="OXIDOREDUCTASE, SHORT-CHAIN DEHYDROGENASE/REDUCTASE FAMILY (AFU_ORTHOLOGUE AFUA_5G02870)"/>
    <property type="match status" value="1"/>
</dbReference>
<comment type="caution">
    <text evidence="6">The sequence shown here is derived from an EMBL/GenBank/DDBJ whole genome shotgun (WGS) entry which is preliminary data.</text>
</comment>
<feature type="compositionally biased region" description="Low complexity" evidence="4">
    <location>
        <begin position="18"/>
        <end position="30"/>
    </location>
</feature>
<dbReference type="SMART" id="SM00822">
    <property type="entry name" value="PKS_KR"/>
    <property type="match status" value="1"/>
</dbReference>
<evidence type="ECO:0000256" key="4">
    <source>
        <dbReference type="SAM" id="MobiDB-lite"/>
    </source>
</evidence>
<organism evidence="6 7">
    <name type="scientific">Pleurostoma richardsiae</name>
    <dbReference type="NCBI Taxonomy" id="41990"/>
    <lineage>
        <taxon>Eukaryota</taxon>
        <taxon>Fungi</taxon>
        <taxon>Dikarya</taxon>
        <taxon>Ascomycota</taxon>
        <taxon>Pezizomycotina</taxon>
        <taxon>Sordariomycetes</taxon>
        <taxon>Sordariomycetidae</taxon>
        <taxon>Calosphaeriales</taxon>
        <taxon>Pleurostomataceae</taxon>
        <taxon>Pleurostoma</taxon>
    </lineage>
</organism>
<name>A0AA38VZY1_9PEZI</name>
<evidence type="ECO:0000256" key="3">
    <source>
        <dbReference type="ARBA" id="ARBA00023002"/>
    </source>
</evidence>
<evidence type="ECO:0000256" key="2">
    <source>
        <dbReference type="ARBA" id="ARBA00022857"/>
    </source>
</evidence>
<dbReference type="EMBL" id="JANBVO010000002">
    <property type="protein sequence ID" value="KAJ9156685.1"/>
    <property type="molecule type" value="Genomic_DNA"/>
</dbReference>
<dbReference type="AlphaFoldDB" id="A0AA38VZY1"/>
<comment type="similarity">
    <text evidence="1">Belongs to the short-chain dehydrogenases/reductases (SDR) family.</text>
</comment>
<dbReference type="SUPFAM" id="SSF51735">
    <property type="entry name" value="NAD(P)-binding Rossmann-fold domains"/>
    <property type="match status" value="1"/>
</dbReference>
<protein>
    <submittedName>
        <fullName evidence="6">Versicolorin reductase</fullName>
    </submittedName>
</protein>
<dbReference type="PROSITE" id="PS00061">
    <property type="entry name" value="ADH_SHORT"/>
    <property type="match status" value="1"/>
</dbReference>
<dbReference type="CDD" id="cd05362">
    <property type="entry name" value="THN_reductase-like_SDR_c"/>
    <property type="match status" value="1"/>
</dbReference>